<keyword evidence="2" id="KW-1185">Reference proteome</keyword>
<dbReference type="RefSeq" id="WP_134106434.1">
    <property type="nucleotide sequence ID" value="NZ_SODP01000002.1"/>
</dbReference>
<reference evidence="1 2" key="1">
    <citation type="submission" date="2019-03" db="EMBL/GenBank/DDBJ databases">
        <title>Genomic Encyclopedia of Type Strains, Phase III (KMG-III): the genomes of soil and plant-associated and newly described type strains.</title>
        <authorList>
            <person name="Whitman W."/>
        </authorList>
    </citation>
    <scope>NUCLEOTIDE SEQUENCE [LARGE SCALE GENOMIC DNA]</scope>
    <source>
        <strain evidence="1 2">VKM Ac-2573</strain>
    </source>
</reference>
<evidence type="ECO:0008006" key="3">
    <source>
        <dbReference type="Google" id="ProtNLM"/>
    </source>
</evidence>
<accession>A0A4R8C617</accession>
<evidence type="ECO:0000313" key="1">
    <source>
        <dbReference type="EMBL" id="TDW71359.1"/>
    </source>
</evidence>
<dbReference type="Proteomes" id="UP000295146">
    <property type="component" value="Unassembled WGS sequence"/>
</dbReference>
<evidence type="ECO:0000313" key="2">
    <source>
        <dbReference type="Proteomes" id="UP000295146"/>
    </source>
</evidence>
<proteinExistence type="predicted"/>
<organism evidence="1 2">
    <name type="scientific">Kribbella pratensis</name>
    <dbReference type="NCBI Taxonomy" id="2512112"/>
    <lineage>
        <taxon>Bacteria</taxon>
        <taxon>Bacillati</taxon>
        <taxon>Actinomycetota</taxon>
        <taxon>Actinomycetes</taxon>
        <taxon>Propionibacteriales</taxon>
        <taxon>Kribbellaceae</taxon>
        <taxon>Kribbella</taxon>
    </lineage>
</organism>
<gene>
    <name evidence="1" type="ORF">EV653_5441</name>
</gene>
<dbReference type="OrthoDB" id="7856828at2"/>
<protein>
    <recommendedName>
        <fullName evidence="3">ParB-like nuclease family protein</fullName>
    </recommendedName>
</protein>
<comment type="caution">
    <text evidence="1">The sequence shown here is derived from an EMBL/GenBank/DDBJ whole genome shotgun (WGS) entry which is preliminary data.</text>
</comment>
<name>A0A4R8C617_9ACTN</name>
<sequence length="119" mass="13392">MPERHSRAVPGGRAFYLTERLWQLAEGLPVEAVPIDAIKEFDEDCWFGGRSVTCRMVARHADLIQKADLSYPVILSADGRLMDGGHRISKAWLSGLTTIDAVRFPVDPEPDYYQWDATT</sequence>
<dbReference type="EMBL" id="SODP01000002">
    <property type="protein sequence ID" value="TDW71359.1"/>
    <property type="molecule type" value="Genomic_DNA"/>
</dbReference>
<dbReference type="AlphaFoldDB" id="A0A4R8C617"/>